<sequence>MSRAFVFILLLFAATLALVFWPDGKVEQTTDNQALRADQPDGIAEDLQVRQFNEKGQLSMQVNAQSMAHYGLRQETWLTEPKFELYDQDKRSPWRITADKAKVTAQRLVDLQNNVIIQSIIKDAPITRVDTDNLELDLDSKTMNTDAPVVIVGPGYTTKGVGLDAMLDGQQVRLKSQVSTEYEQLKDHQ</sequence>
<name>A0A3N1PPX5_9GAMM</name>
<dbReference type="PANTHER" id="PTHR37481:SF1">
    <property type="entry name" value="LIPOPOLYSACCHARIDE EXPORT SYSTEM PROTEIN LPTC"/>
    <property type="match status" value="1"/>
</dbReference>
<organism evidence="8 9">
    <name type="scientific">Gallaecimonas pentaromativorans</name>
    <dbReference type="NCBI Taxonomy" id="584787"/>
    <lineage>
        <taxon>Bacteria</taxon>
        <taxon>Pseudomonadati</taxon>
        <taxon>Pseudomonadota</taxon>
        <taxon>Gammaproteobacteria</taxon>
        <taxon>Enterobacterales</taxon>
        <taxon>Gallaecimonadaceae</taxon>
        <taxon>Gallaecimonas</taxon>
    </lineage>
</organism>
<dbReference type="Pfam" id="PF06835">
    <property type="entry name" value="LptC"/>
    <property type="match status" value="1"/>
</dbReference>
<keyword evidence="4 6" id="KW-1133">Transmembrane helix</keyword>
<evidence type="ECO:0000313" key="9">
    <source>
        <dbReference type="Proteomes" id="UP000268033"/>
    </source>
</evidence>
<dbReference type="GO" id="GO:0017089">
    <property type="term" value="F:glycolipid transfer activity"/>
    <property type="evidence" value="ECO:0007669"/>
    <property type="project" value="TreeGrafter"/>
</dbReference>
<proteinExistence type="inferred from homology"/>
<evidence type="ECO:0000256" key="3">
    <source>
        <dbReference type="ARBA" id="ARBA00022692"/>
    </source>
</evidence>
<dbReference type="InterPro" id="IPR010664">
    <property type="entry name" value="LipoPS_assembly_LptC-rel"/>
</dbReference>
<evidence type="ECO:0000256" key="1">
    <source>
        <dbReference type="ARBA" id="ARBA00022475"/>
    </source>
</evidence>
<keyword evidence="5 6" id="KW-0472">Membrane</keyword>
<dbReference type="NCBIfam" id="TIGR04409">
    <property type="entry name" value="LptC_YrbK"/>
    <property type="match status" value="1"/>
</dbReference>
<keyword evidence="9" id="KW-1185">Reference proteome</keyword>
<dbReference type="GO" id="GO:0005886">
    <property type="term" value="C:plasma membrane"/>
    <property type="evidence" value="ECO:0007669"/>
    <property type="project" value="UniProtKB-SubCell"/>
</dbReference>
<dbReference type="InterPro" id="IPR052363">
    <property type="entry name" value="LPS_export_LptC"/>
</dbReference>
<keyword evidence="3 6" id="KW-0812">Transmembrane</keyword>
<accession>A0A3N1PPX5</accession>
<dbReference type="EMBL" id="RJUL01000001">
    <property type="protein sequence ID" value="ROQ30805.1"/>
    <property type="molecule type" value="Genomic_DNA"/>
</dbReference>
<dbReference type="InterPro" id="IPR026265">
    <property type="entry name" value="LptC"/>
</dbReference>
<comment type="subunit">
    <text evidence="6">Component of the lipopolysaccharide transport and assembly complex. Interacts with LptA and the LptBFG transporter complex.</text>
</comment>
<keyword evidence="1 6" id="KW-1003">Cell membrane</keyword>
<evidence type="ECO:0000256" key="6">
    <source>
        <dbReference type="HAMAP-Rule" id="MF_01915"/>
    </source>
</evidence>
<dbReference type="AlphaFoldDB" id="A0A3N1PPX5"/>
<comment type="function">
    <text evidence="6">Involved in the assembly of lipopolysaccharide (LPS). Required for the translocation of LPS from the inner membrane to the outer membrane. Facilitates the transfer of LPS from the inner membrane to the periplasmic protein LptA. Could be a docking site for LptA.</text>
</comment>
<dbReference type="Gene3D" id="2.60.450.10">
    <property type="entry name" value="Lipopolysaccharide (LPS) transport protein A like domain"/>
    <property type="match status" value="1"/>
</dbReference>
<gene>
    <name evidence="6" type="primary">lptC</name>
    <name evidence="8" type="ORF">EDC28_101498</name>
</gene>
<dbReference type="HAMAP" id="MF_01915">
    <property type="entry name" value="LPS_assembly_LptC"/>
    <property type="match status" value="1"/>
</dbReference>
<evidence type="ECO:0000256" key="7">
    <source>
        <dbReference type="PIRNR" id="PIRNR028513"/>
    </source>
</evidence>
<dbReference type="Proteomes" id="UP000268033">
    <property type="component" value="Unassembled WGS sequence"/>
</dbReference>
<evidence type="ECO:0000256" key="5">
    <source>
        <dbReference type="ARBA" id="ARBA00023136"/>
    </source>
</evidence>
<evidence type="ECO:0000313" key="8">
    <source>
        <dbReference type="EMBL" id="ROQ30805.1"/>
    </source>
</evidence>
<dbReference type="GO" id="GO:0043165">
    <property type="term" value="P:Gram-negative-bacterium-type cell outer membrane assembly"/>
    <property type="evidence" value="ECO:0007669"/>
    <property type="project" value="UniProtKB-UniRule"/>
</dbReference>
<dbReference type="RefSeq" id="WP_170164003.1">
    <property type="nucleotide sequence ID" value="NZ_RJUL01000001.1"/>
</dbReference>
<dbReference type="PANTHER" id="PTHR37481">
    <property type="entry name" value="LIPOPOLYSACCHARIDE EXPORT SYSTEM PROTEIN LPTC"/>
    <property type="match status" value="1"/>
</dbReference>
<comment type="function">
    <text evidence="7">Required for the translocation of lipopolysaccharide (LPS) from the inner membrane to the outer membrane.</text>
</comment>
<keyword evidence="2 6" id="KW-0997">Cell inner membrane</keyword>
<comment type="caution">
    <text evidence="8">The sequence shown here is derived from an EMBL/GenBank/DDBJ whole genome shotgun (WGS) entry which is preliminary data.</text>
</comment>
<evidence type="ECO:0000256" key="2">
    <source>
        <dbReference type="ARBA" id="ARBA00022519"/>
    </source>
</evidence>
<dbReference type="GO" id="GO:0015221">
    <property type="term" value="F:lipopolysaccharide transmembrane transporter activity"/>
    <property type="evidence" value="ECO:0007669"/>
    <property type="project" value="InterPro"/>
</dbReference>
<comment type="subcellular location">
    <subcellularLocation>
        <location evidence="6">Cell inner membrane</location>
        <topology evidence="6">Single-pass membrane protein</topology>
    </subcellularLocation>
</comment>
<protein>
    <recommendedName>
        <fullName evidence="6 7">Lipopolysaccharide export system protein LptC</fullName>
    </recommendedName>
</protein>
<dbReference type="GO" id="GO:0030288">
    <property type="term" value="C:outer membrane-bounded periplasmic space"/>
    <property type="evidence" value="ECO:0007669"/>
    <property type="project" value="TreeGrafter"/>
</dbReference>
<reference evidence="8 9" key="1">
    <citation type="submission" date="2018-11" db="EMBL/GenBank/DDBJ databases">
        <title>Genomic Encyclopedia of Type Strains, Phase IV (KMG-IV): sequencing the most valuable type-strain genomes for metagenomic binning, comparative biology and taxonomic classification.</title>
        <authorList>
            <person name="Goeker M."/>
        </authorList>
    </citation>
    <scope>NUCLEOTIDE SEQUENCE [LARGE SCALE GENOMIC DNA]</scope>
    <source>
        <strain evidence="8 9">DSM 21945</strain>
    </source>
</reference>
<dbReference type="PIRSF" id="PIRSF028513">
    <property type="entry name" value="LptC"/>
    <property type="match status" value="1"/>
</dbReference>
<dbReference type="STRING" id="584787.GCA_001247655_03606"/>
<comment type="similarity">
    <text evidence="6 7">Belongs to the LptC family.</text>
</comment>
<evidence type="ECO:0000256" key="4">
    <source>
        <dbReference type="ARBA" id="ARBA00022989"/>
    </source>
</evidence>